<evidence type="ECO:0000313" key="2">
    <source>
        <dbReference type="EMBL" id="RYN82977.1"/>
    </source>
</evidence>
<evidence type="ECO:0000256" key="1">
    <source>
        <dbReference type="SAM" id="MobiDB-lite"/>
    </source>
</evidence>
<reference evidence="3" key="1">
    <citation type="journal article" date="2019" name="bioRxiv">
        <title>Genomics, evolutionary history and diagnostics of the Alternaria alternata species group including apple and Asian pear pathotypes.</title>
        <authorList>
            <person name="Armitage A.D."/>
            <person name="Cockerton H.M."/>
            <person name="Sreenivasaprasad S."/>
            <person name="Woodhall J.W."/>
            <person name="Lane C.R."/>
            <person name="Harrison R.J."/>
            <person name="Clarkson J.P."/>
        </authorList>
    </citation>
    <scope>NUCLEOTIDE SEQUENCE [LARGE SCALE GENOMIC DNA]</scope>
    <source>
        <strain evidence="3">FERA 1177</strain>
    </source>
</reference>
<dbReference type="VEuPathDB" id="FungiDB:CC77DRAFT_540138"/>
<dbReference type="EMBL" id="PDXD01000001">
    <property type="protein sequence ID" value="RYN82977.1"/>
    <property type="molecule type" value="Genomic_DNA"/>
</dbReference>
<feature type="compositionally biased region" description="Basic and acidic residues" evidence="1">
    <location>
        <begin position="265"/>
        <end position="276"/>
    </location>
</feature>
<protein>
    <recommendedName>
        <fullName evidence="4">Transglycosylase SLT domain-containing protein</fullName>
    </recommendedName>
</protein>
<name>A0A4Q4NS72_ALTAL</name>
<organism evidence="2 3">
    <name type="scientific">Alternaria alternata</name>
    <name type="common">Alternaria rot fungus</name>
    <name type="synonym">Torula alternata</name>
    <dbReference type="NCBI Taxonomy" id="5599"/>
    <lineage>
        <taxon>Eukaryota</taxon>
        <taxon>Fungi</taxon>
        <taxon>Dikarya</taxon>
        <taxon>Ascomycota</taxon>
        <taxon>Pezizomycotina</taxon>
        <taxon>Dothideomycetes</taxon>
        <taxon>Pleosporomycetidae</taxon>
        <taxon>Pleosporales</taxon>
        <taxon>Pleosporineae</taxon>
        <taxon>Pleosporaceae</taxon>
        <taxon>Alternaria</taxon>
        <taxon>Alternaria sect. Alternaria</taxon>
        <taxon>Alternaria alternata complex</taxon>
    </lineage>
</organism>
<dbReference type="SUPFAM" id="SSF53955">
    <property type="entry name" value="Lysozyme-like"/>
    <property type="match status" value="1"/>
</dbReference>
<gene>
    <name evidence="2" type="ORF">AA0117_g1370</name>
</gene>
<comment type="caution">
    <text evidence="2">The sequence shown here is derived from an EMBL/GenBank/DDBJ whole genome shotgun (WGS) entry which is preliminary data.</text>
</comment>
<feature type="region of interest" description="Disordered" evidence="1">
    <location>
        <begin position="250"/>
        <end position="292"/>
    </location>
</feature>
<accession>A0A4Q4NS72</accession>
<evidence type="ECO:0000313" key="3">
    <source>
        <dbReference type="Proteomes" id="UP000291422"/>
    </source>
</evidence>
<dbReference type="Proteomes" id="UP000291422">
    <property type="component" value="Unassembled WGS sequence"/>
</dbReference>
<dbReference type="InterPro" id="IPR023346">
    <property type="entry name" value="Lysozyme-like_dom_sf"/>
</dbReference>
<dbReference type="AlphaFoldDB" id="A0A4Q4NS72"/>
<evidence type="ECO:0008006" key="4">
    <source>
        <dbReference type="Google" id="ProtNLM"/>
    </source>
</evidence>
<dbReference type="Gene3D" id="1.10.530.10">
    <property type="match status" value="1"/>
</dbReference>
<proteinExistence type="predicted"/>
<sequence>MLTTSILAASSFITLGYAFTHHFHVARSTALAPRADYITFGGDGSMSAGWPKQTEWMSFDDAWNANQGFIKGSCKHNGWGDNNNDAETQAIKDSIESESEVSGVPKEFILAIMMQESKGCVRAPTSESDAHNPGLMQGAGTTTCHPLGQSPISPCSANDIRAMIHEGTAGEGLRTSLKESLSAFSTTTDDSKYYIAARRYNSGSQVTNPNLGHSATACYASDIANRLIKPFGQSNCNNNAVAGLTMTKGRERNYGENDDSGNQKIDLDQHQTDHKQATPNEASDVEAGDSGILDTNVTGAADGCTRYYTPTEGATCESAPIALAKLRQLNSKLKDDYSNLWAGYQYCMAI</sequence>